<evidence type="ECO:0000256" key="2">
    <source>
        <dbReference type="SAM" id="SignalP"/>
    </source>
</evidence>
<keyword evidence="2" id="KW-0732">Signal</keyword>
<evidence type="ECO:0000313" key="3">
    <source>
        <dbReference type="EMBL" id="JAP81154.1"/>
    </source>
</evidence>
<feature type="region of interest" description="Disordered" evidence="1">
    <location>
        <begin position="133"/>
        <end position="183"/>
    </location>
</feature>
<feature type="signal peptide" evidence="2">
    <location>
        <begin position="1"/>
        <end position="24"/>
    </location>
</feature>
<protein>
    <submittedName>
        <fullName evidence="3">Basic tail secreted protein</fullName>
    </submittedName>
</protein>
<reference evidence="3" key="1">
    <citation type="journal article" date="2016" name="Ticks Tick Borne Dis.">
        <title>De novo assembly and annotation of the salivary gland transcriptome of Rhipicephalus appendiculatus male and female ticks during blood feeding.</title>
        <authorList>
            <person name="de Castro M.H."/>
            <person name="de Klerk D."/>
            <person name="Pienaar R."/>
            <person name="Latif A.A."/>
            <person name="Rees D.J."/>
            <person name="Mans B.J."/>
        </authorList>
    </citation>
    <scope>NUCLEOTIDE SEQUENCE</scope>
    <source>
        <tissue evidence="3">Salivary glands</tissue>
    </source>
</reference>
<dbReference type="AlphaFoldDB" id="A0A131YPG4"/>
<feature type="compositionally biased region" description="Basic and acidic residues" evidence="1">
    <location>
        <begin position="140"/>
        <end position="152"/>
    </location>
</feature>
<feature type="chain" id="PRO_5007285716" evidence="2">
    <location>
        <begin position="25"/>
        <end position="183"/>
    </location>
</feature>
<name>A0A131YPG4_RHIAP</name>
<organism evidence="3">
    <name type="scientific">Rhipicephalus appendiculatus</name>
    <name type="common">Brown ear tick</name>
    <dbReference type="NCBI Taxonomy" id="34631"/>
    <lineage>
        <taxon>Eukaryota</taxon>
        <taxon>Metazoa</taxon>
        <taxon>Ecdysozoa</taxon>
        <taxon>Arthropoda</taxon>
        <taxon>Chelicerata</taxon>
        <taxon>Arachnida</taxon>
        <taxon>Acari</taxon>
        <taxon>Parasitiformes</taxon>
        <taxon>Ixodida</taxon>
        <taxon>Ixodoidea</taxon>
        <taxon>Ixodidae</taxon>
        <taxon>Rhipicephalinae</taxon>
        <taxon>Rhipicephalus</taxon>
        <taxon>Rhipicephalus</taxon>
    </lineage>
</organism>
<accession>A0A131YPG4</accession>
<proteinExistence type="predicted"/>
<dbReference type="EMBL" id="GEDV01007403">
    <property type="protein sequence ID" value="JAP81154.1"/>
    <property type="molecule type" value="Transcribed_RNA"/>
</dbReference>
<sequence>MRNSMKLRLKMLMVFLSVVVSSVAQDSGVSAVASVAAAIDKCEPATDYKFFIWRRIYQPCQYLCSGEFIAFENEDDGTACSTLLVPDGQCLNGKCVDAPKTPDATDMPSTTTALLKDRVTTAGSFSEEFETAGSMSLNDARVEDETEAKEATAAESTTSGAADEHENVPLGEAEVGDHYSAEP</sequence>
<evidence type="ECO:0000256" key="1">
    <source>
        <dbReference type="SAM" id="MobiDB-lite"/>
    </source>
</evidence>